<proteinExistence type="predicted"/>
<organism evidence="3 4">
    <name type="scientific">Geodermatophilus sabuli</name>
    <dbReference type="NCBI Taxonomy" id="1564158"/>
    <lineage>
        <taxon>Bacteria</taxon>
        <taxon>Bacillati</taxon>
        <taxon>Actinomycetota</taxon>
        <taxon>Actinomycetes</taxon>
        <taxon>Geodermatophilales</taxon>
        <taxon>Geodermatophilaceae</taxon>
        <taxon>Geodermatophilus</taxon>
    </lineage>
</organism>
<keyword evidence="2" id="KW-0472">Membrane</keyword>
<keyword evidence="2" id="KW-0812">Transmembrane</keyword>
<feature type="transmembrane region" description="Helical" evidence="2">
    <location>
        <begin position="53"/>
        <end position="74"/>
    </location>
</feature>
<dbReference type="InterPro" id="IPR027417">
    <property type="entry name" value="P-loop_NTPase"/>
</dbReference>
<dbReference type="EMBL" id="OBDO01000004">
    <property type="protein sequence ID" value="SNX96617.1"/>
    <property type="molecule type" value="Genomic_DNA"/>
</dbReference>
<feature type="compositionally biased region" description="Basic and acidic residues" evidence="1">
    <location>
        <begin position="964"/>
        <end position="976"/>
    </location>
</feature>
<accession>A0A285EC97</accession>
<keyword evidence="2" id="KW-1133">Transmembrane helix</keyword>
<evidence type="ECO:0008006" key="5">
    <source>
        <dbReference type="Google" id="ProtNLM"/>
    </source>
</evidence>
<name>A0A285EC97_9ACTN</name>
<feature type="region of interest" description="Disordered" evidence="1">
    <location>
        <begin position="397"/>
        <end position="431"/>
    </location>
</feature>
<evidence type="ECO:0000256" key="2">
    <source>
        <dbReference type="SAM" id="Phobius"/>
    </source>
</evidence>
<dbReference type="RefSeq" id="WP_097206612.1">
    <property type="nucleotide sequence ID" value="NZ_JACHXB010000002.1"/>
</dbReference>
<feature type="transmembrane region" description="Helical" evidence="2">
    <location>
        <begin position="129"/>
        <end position="150"/>
    </location>
</feature>
<feature type="region of interest" description="Disordered" evidence="1">
    <location>
        <begin position="964"/>
        <end position="1002"/>
    </location>
</feature>
<feature type="compositionally biased region" description="Basic and acidic residues" evidence="1">
    <location>
        <begin position="417"/>
        <end position="431"/>
    </location>
</feature>
<dbReference type="AlphaFoldDB" id="A0A285EC97"/>
<reference evidence="3 4" key="1">
    <citation type="submission" date="2017-09" db="EMBL/GenBank/DDBJ databases">
        <authorList>
            <person name="Ehlers B."/>
            <person name="Leendertz F.H."/>
        </authorList>
    </citation>
    <scope>NUCLEOTIDE SEQUENCE [LARGE SCALE GENOMIC DNA]</scope>
    <source>
        <strain evidence="3 4">DSM 46844</strain>
    </source>
</reference>
<evidence type="ECO:0000313" key="4">
    <source>
        <dbReference type="Proteomes" id="UP000219514"/>
    </source>
</evidence>
<protein>
    <recommendedName>
        <fullName evidence="5">NACHT domain-containing protein</fullName>
    </recommendedName>
</protein>
<dbReference type="Gene3D" id="3.40.50.300">
    <property type="entry name" value="P-loop containing nucleotide triphosphate hydrolases"/>
    <property type="match status" value="1"/>
</dbReference>
<dbReference type="OrthoDB" id="3544511at2"/>
<sequence length="1076" mass="119380">MATWFLSITAAVLLVFWLLRAAYVALWLRRPIDFPWGFNPDEACPRVGTSCGLLSGFVLTWLSVGAATAIFLLLRLRAVTQPYRTRAVKKPSELVPTAGSIPGDIVGRDEICEVIIDDLRNSADRRPHILLGGVGAGKTAVIVQLTHVLAIRGAVPVPVRLRDADKGVLDFQDLAWRQFKSEIEDSVLSQGEAERVWRHLRKHDRIVVLADGMEEALSDDGSGDDREAMVRVGIRRARRDELPLVIASRPHDTLRGADAAIFELEPLSKSESLAYLERRDTAGDRQRLDWIVETADIAESPIYLRITRELHDRGLLHHLTDGVKARGVNTRNLDRSALRLNLLDTWLWALIHGHLLPEVPLNRDERLVTVTFAAVMAIEGLKRDSLEVRYSDVVQPKRERVDGEGEDGPGADGSSGDSRRDRREDGEDDSGERLVDDALRARVTAVLGAQRIRPVQIRLAATWASRLGLLEARGKEVRFDHSILQAYLGSLLLDEVVGDDLFRAVALQAPKRPGRELLIALVLMSRRRPGPDVGAGGLSENNPISGADAVAPERLQALVSALTKRASRRKDNKALDMFAAALEIDSAIGGTQHQGIATKVCEAWDAFTASDQRTLEEAKIGLVRRFGDAARQIDRRAARRELPGTVTPAYHDLFRIGCIESASYAVRHAVAQELGVSGHEAFRQLQGDFHAALNDDSEIEDPEQWWRTRIMSAWLAPLMFGSVGAGGSAGSSARDDAERNLREWVRRVGATPPGDREPRLPISVEVALALGFTYAANRRRRHPYADVGARSFLVEQAAELLKRTGFWAGQLTLLHALTLWSLPDDGVVDIDRPRAAQRESGKAAWSPDPSTRLQHWLQSAGTKRDRTADAHRGSDVDRKHPFVREAAQLSVLALESREPERFIWIDVFGVTSKIGSRNKHPGAPRKHNLWIPPSTGWSSLAPRAQQLVADVLLLINLADRGQRSVEREPRLERANRPDLPPCLAREREPLDPNRSAGDASAIQPGSNCAGGCPFELCPYPPKGIQSYRAEMSEAFCRRQQTLLGRTHLRRRAAPWQGTLPEDLRTFWAEMAHRARR</sequence>
<gene>
    <name evidence="3" type="ORF">SAMN06893097_104332</name>
</gene>
<evidence type="ECO:0000256" key="1">
    <source>
        <dbReference type="SAM" id="MobiDB-lite"/>
    </source>
</evidence>
<dbReference type="Proteomes" id="UP000219514">
    <property type="component" value="Unassembled WGS sequence"/>
</dbReference>
<keyword evidence="4" id="KW-1185">Reference proteome</keyword>
<dbReference type="SUPFAM" id="SSF52540">
    <property type="entry name" value="P-loop containing nucleoside triphosphate hydrolases"/>
    <property type="match status" value="1"/>
</dbReference>
<evidence type="ECO:0000313" key="3">
    <source>
        <dbReference type="EMBL" id="SNX96617.1"/>
    </source>
</evidence>